<dbReference type="STRING" id="5098.A0A507QXX5"/>
<dbReference type="PRINTS" id="PR00420">
    <property type="entry name" value="RNGMNOXGNASE"/>
</dbReference>
<accession>A0A507QXX5</accession>
<evidence type="ECO:0000256" key="1">
    <source>
        <dbReference type="ARBA" id="ARBA00007801"/>
    </source>
</evidence>
<dbReference type="Gene3D" id="3.50.50.60">
    <property type="entry name" value="FAD/NAD(P)-binding domain"/>
    <property type="match status" value="1"/>
</dbReference>
<dbReference type="Proteomes" id="UP000319663">
    <property type="component" value="Unassembled WGS sequence"/>
</dbReference>
<proteinExistence type="inferred from homology"/>
<organism evidence="7 8">
    <name type="scientific">Monascus purpureus</name>
    <name type="common">Red mold</name>
    <name type="synonym">Monascus anka</name>
    <dbReference type="NCBI Taxonomy" id="5098"/>
    <lineage>
        <taxon>Eukaryota</taxon>
        <taxon>Fungi</taxon>
        <taxon>Dikarya</taxon>
        <taxon>Ascomycota</taxon>
        <taxon>Pezizomycotina</taxon>
        <taxon>Eurotiomycetes</taxon>
        <taxon>Eurotiomycetidae</taxon>
        <taxon>Eurotiales</taxon>
        <taxon>Aspergillaceae</taxon>
        <taxon>Monascus</taxon>
    </lineage>
</organism>
<dbReference type="Pfam" id="PF07976">
    <property type="entry name" value="Phe_hydrox_dim"/>
    <property type="match status" value="1"/>
</dbReference>
<dbReference type="Pfam" id="PF01494">
    <property type="entry name" value="FAD_binding_3"/>
    <property type="match status" value="1"/>
</dbReference>
<evidence type="ECO:0000259" key="5">
    <source>
        <dbReference type="Pfam" id="PF01494"/>
    </source>
</evidence>
<dbReference type="GO" id="GO:0016709">
    <property type="term" value="F:oxidoreductase activity, acting on paired donors, with incorporation or reduction of molecular oxygen, NAD(P)H as one donor, and incorporation of one atom of oxygen"/>
    <property type="evidence" value="ECO:0007669"/>
    <property type="project" value="UniProtKB-ARBA"/>
</dbReference>
<dbReference type="AlphaFoldDB" id="A0A507QXX5"/>
<evidence type="ECO:0000313" key="7">
    <source>
        <dbReference type="EMBL" id="TQB72609.1"/>
    </source>
</evidence>
<evidence type="ECO:0000256" key="3">
    <source>
        <dbReference type="ARBA" id="ARBA00022827"/>
    </source>
</evidence>
<comment type="caution">
    <text evidence="7">The sequence shown here is derived from an EMBL/GenBank/DDBJ whole genome shotgun (WGS) entry which is preliminary data.</text>
</comment>
<dbReference type="GO" id="GO:0071949">
    <property type="term" value="F:FAD binding"/>
    <property type="evidence" value="ECO:0007669"/>
    <property type="project" value="InterPro"/>
</dbReference>
<dbReference type="InterPro" id="IPR012941">
    <property type="entry name" value="Phe_hydrox_C_dim_dom"/>
</dbReference>
<dbReference type="InterPro" id="IPR038220">
    <property type="entry name" value="PHOX_C_sf"/>
</dbReference>
<dbReference type="Gene3D" id="3.40.30.20">
    <property type="match status" value="1"/>
</dbReference>
<evidence type="ECO:0008006" key="9">
    <source>
        <dbReference type="Google" id="ProtNLM"/>
    </source>
</evidence>
<sequence length="667" mass="73395">MTAITAPEYDAVVVGGGPVGLLVAYQLARFGNSVCVLEKDEKEVQDAYGRAITLFSRTSELLDQLDVIEPILQQGFACRTSVTYKDGVQQIPGRVWTFMENIKDTVYDFALVLRQRYTEAILREKLASVGAVYHSSMECVDFEIDGSASLDSHAVTSYFVNPKMGTQMVFKSKYLIGADGGRSFVRKKAGIPFDGDTTEDKWIRIDGIVETSMPITRAYGLTFVRAIESKTHGNVLWAPLDHGATRIGYAYTAEIAAKYPDGVTEEVAVKEAIAAMHPFEVKFKEVHWWTLYSIGQRMARTFCSGKRLFLCGDAAHTHSSGAAQGLNTGIHDAVNLAWKLSLQIRGLSTPQVLETYNSERTSAVTRLINYDKDISLLMTHKWPLWYKGDPSADPHVVLGRIFEEASSFNTGLGISYSENVINQMNPVYYNSSCSKTAESEPGSIVPGSRAPDTELITPCTNLKIRLHRVTRNICKFKIVVFTGTAKLEPAPALKALREYLQRHPHLASHEAIGWITIPGGLSCSSYEALGMDPLGETYYDPSGSAHKRYGVSLERGGVVVIRPDGLVGFRCGIDGEEMQVHMFCKPQPSNILMSAKLDIIPPALQPRHNPLSHAHDMCEAGAGENLVLAVCRHARIDRGKVLGTGTHDQDQVHVGLENDILALLANR</sequence>
<gene>
    <name evidence="7" type="ORF">MPDQ_006742</name>
</gene>
<dbReference type="SUPFAM" id="SSF54373">
    <property type="entry name" value="FAD-linked reductases, C-terminal domain"/>
    <property type="match status" value="1"/>
</dbReference>
<dbReference type="EMBL" id="VIFY01000061">
    <property type="protein sequence ID" value="TQB72609.1"/>
    <property type="molecule type" value="Genomic_DNA"/>
</dbReference>
<keyword evidence="2" id="KW-0285">Flavoprotein</keyword>
<name>A0A507QXX5_MONPU</name>
<dbReference type="InterPro" id="IPR050641">
    <property type="entry name" value="RIFMO-like"/>
</dbReference>
<keyword evidence="8" id="KW-1185">Reference proteome</keyword>
<feature type="domain" description="FAD-binding" evidence="5">
    <location>
        <begin position="9"/>
        <end position="368"/>
    </location>
</feature>
<keyword evidence="3" id="KW-0274">FAD</keyword>
<keyword evidence="4" id="KW-0560">Oxidoreductase</keyword>
<evidence type="ECO:0000256" key="4">
    <source>
        <dbReference type="ARBA" id="ARBA00023002"/>
    </source>
</evidence>
<dbReference type="SUPFAM" id="SSF52833">
    <property type="entry name" value="Thioredoxin-like"/>
    <property type="match status" value="1"/>
</dbReference>
<reference evidence="7 8" key="1">
    <citation type="submission" date="2019-06" db="EMBL/GenBank/DDBJ databases">
        <title>Wine fermentation using esterase from Monascus purpureus.</title>
        <authorList>
            <person name="Geng C."/>
            <person name="Zhang Y."/>
        </authorList>
    </citation>
    <scope>NUCLEOTIDE SEQUENCE [LARGE SCALE GENOMIC DNA]</scope>
    <source>
        <strain evidence="7">HQ1</strain>
    </source>
</reference>
<evidence type="ECO:0000313" key="8">
    <source>
        <dbReference type="Proteomes" id="UP000319663"/>
    </source>
</evidence>
<protein>
    <recommendedName>
        <fullName evidence="9">FAD-binding domain-containing protein</fullName>
    </recommendedName>
</protein>
<feature type="domain" description="Phenol hydroxylase-like C-terminal dimerisation" evidence="6">
    <location>
        <begin position="536"/>
        <end position="574"/>
    </location>
</feature>
<dbReference type="InterPro" id="IPR036249">
    <property type="entry name" value="Thioredoxin-like_sf"/>
</dbReference>
<dbReference type="InterPro" id="IPR036188">
    <property type="entry name" value="FAD/NAD-bd_sf"/>
</dbReference>
<dbReference type="Gene3D" id="3.30.9.10">
    <property type="entry name" value="D-Amino Acid Oxidase, subunit A, domain 2"/>
    <property type="match status" value="1"/>
</dbReference>
<dbReference type="PANTHER" id="PTHR43004">
    <property type="entry name" value="TRK SYSTEM POTASSIUM UPTAKE PROTEIN"/>
    <property type="match status" value="1"/>
</dbReference>
<dbReference type="SUPFAM" id="SSF51905">
    <property type="entry name" value="FAD/NAD(P)-binding domain"/>
    <property type="match status" value="1"/>
</dbReference>
<comment type="similarity">
    <text evidence="1">Belongs to the PheA/TfdB FAD monooxygenase family.</text>
</comment>
<evidence type="ECO:0000259" key="6">
    <source>
        <dbReference type="Pfam" id="PF07976"/>
    </source>
</evidence>
<evidence type="ECO:0000256" key="2">
    <source>
        <dbReference type="ARBA" id="ARBA00022630"/>
    </source>
</evidence>
<dbReference type="InterPro" id="IPR002938">
    <property type="entry name" value="FAD-bd"/>
</dbReference>
<dbReference type="PANTHER" id="PTHR43004:SF5">
    <property type="entry name" value="FAD-BINDING DOMAIN-CONTAINING PROTEIN"/>
    <property type="match status" value="1"/>
</dbReference>